<keyword evidence="5 7" id="KW-0472">Membrane</keyword>
<evidence type="ECO:0000313" key="10">
    <source>
        <dbReference type="EMBL" id="TBN16443.1"/>
    </source>
</evidence>
<protein>
    <submittedName>
        <fullName evidence="10">TonB-dependent receptor</fullName>
    </submittedName>
</protein>
<gene>
    <name evidence="10" type="ORF">EYD46_07310</name>
</gene>
<keyword evidence="6 7" id="KW-0998">Cell outer membrane</keyword>
<keyword evidence="2 7" id="KW-0813">Transport</keyword>
<dbReference type="AlphaFoldDB" id="A0A4V2JB12"/>
<feature type="domain" description="TonB-dependent receptor plug" evidence="9">
    <location>
        <begin position="116"/>
        <end position="218"/>
    </location>
</feature>
<dbReference type="GO" id="GO:0009279">
    <property type="term" value="C:cell outer membrane"/>
    <property type="evidence" value="ECO:0007669"/>
    <property type="project" value="UniProtKB-SubCell"/>
</dbReference>
<dbReference type="InterPro" id="IPR008969">
    <property type="entry name" value="CarboxyPept-like_regulatory"/>
</dbReference>
<name>A0A4V2JB12_9FLAO</name>
<comment type="similarity">
    <text evidence="7">Belongs to the TonB-dependent receptor family.</text>
</comment>
<organism evidence="10 11">
    <name type="scientific">Hyunsoonleella pacifica</name>
    <dbReference type="NCBI Taxonomy" id="1080224"/>
    <lineage>
        <taxon>Bacteria</taxon>
        <taxon>Pseudomonadati</taxon>
        <taxon>Bacteroidota</taxon>
        <taxon>Flavobacteriia</taxon>
        <taxon>Flavobacteriales</taxon>
        <taxon>Flavobacteriaceae</taxon>
    </lineage>
</organism>
<dbReference type="Gene3D" id="2.60.40.1120">
    <property type="entry name" value="Carboxypeptidase-like, regulatory domain"/>
    <property type="match status" value="1"/>
</dbReference>
<evidence type="ECO:0000256" key="1">
    <source>
        <dbReference type="ARBA" id="ARBA00004571"/>
    </source>
</evidence>
<evidence type="ECO:0000256" key="4">
    <source>
        <dbReference type="ARBA" id="ARBA00022692"/>
    </source>
</evidence>
<dbReference type="Gene3D" id="2.170.130.10">
    <property type="entry name" value="TonB-dependent receptor, plug domain"/>
    <property type="match status" value="1"/>
</dbReference>
<dbReference type="InterPro" id="IPR036942">
    <property type="entry name" value="Beta-barrel_TonB_sf"/>
</dbReference>
<dbReference type="PROSITE" id="PS52016">
    <property type="entry name" value="TONB_DEPENDENT_REC_3"/>
    <property type="match status" value="1"/>
</dbReference>
<evidence type="ECO:0000313" key="11">
    <source>
        <dbReference type="Proteomes" id="UP000292372"/>
    </source>
</evidence>
<dbReference type="NCBIfam" id="TIGR04056">
    <property type="entry name" value="OMP_RagA_SusC"/>
    <property type="match status" value="1"/>
</dbReference>
<dbReference type="InterPro" id="IPR023997">
    <property type="entry name" value="TonB-dep_OMP_SusC/RagA_CS"/>
</dbReference>
<evidence type="ECO:0000259" key="9">
    <source>
        <dbReference type="Pfam" id="PF07715"/>
    </source>
</evidence>
<evidence type="ECO:0000256" key="3">
    <source>
        <dbReference type="ARBA" id="ARBA00022452"/>
    </source>
</evidence>
<keyword evidence="4 7" id="KW-0812">Transmembrane</keyword>
<dbReference type="RefSeq" id="WP_130936425.1">
    <property type="nucleotide sequence ID" value="NZ_BMEE01000002.1"/>
</dbReference>
<evidence type="ECO:0000256" key="6">
    <source>
        <dbReference type="ARBA" id="ARBA00023237"/>
    </source>
</evidence>
<evidence type="ECO:0000256" key="2">
    <source>
        <dbReference type="ARBA" id="ARBA00022448"/>
    </source>
</evidence>
<dbReference type="EMBL" id="SIRS01000003">
    <property type="protein sequence ID" value="TBN16443.1"/>
    <property type="molecule type" value="Genomic_DNA"/>
</dbReference>
<keyword evidence="3 7" id="KW-1134">Transmembrane beta strand</keyword>
<dbReference type="NCBIfam" id="TIGR04057">
    <property type="entry name" value="SusC_RagA_signa"/>
    <property type="match status" value="1"/>
</dbReference>
<comment type="subcellular location">
    <subcellularLocation>
        <location evidence="1 7">Cell outer membrane</location>
        <topology evidence="1 7">Multi-pass membrane protein</topology>
    </subcellularLocation>
</comment>
<feature type="chain" id="PRO_5020989318" evidence="8">
    <location>
        <begin position="24"/>
        <end position="1029"/>
    </location>
</feature>
<keyword evidence="10" id="KW-0675">Receptor</keyword>
<feature type="signal peptide" evidence="8">
    <location>
        <begin position="1"/>
        <end position="23"/>
    </location>
</feature>
<dbReference type="InterPro" id="IPR037066">
    <property type="entry name" value="Plug_dom_sf"/>
</dbReference>
<sequence>MTLHCSKRLLFVVVLMFTNLIMAQTITGTVSDGVSPLPGASIIEKGTNNGTTADFDGKFSLNLTSKNPVISVSFLGYISKEITVNEKTVITIKLDEDLQALDEVVVIGYGSQQRSTLTTSISSVKSEELNEIPVADISQTLQGRAAGVSISAGGAPGSRTLVSIRGLNTFGDGEPLYVVDGVFTNSINNIDPASIEKIDVLKDAAAAAIYGSRGSNGVIIVTTKQGVVGRTSFTFSTYTGFQQSNQRYDLLNTEQYVQYIKEINAQDEGGTLVSVINNNPLFDGNGIETDWQDALFRTAALTSYNFGANGGTEKAKYNFSFSAFDQDGIYIDTNFKRYTFNANSEAKINDNFKIGETFAYGYTETIAPQTSGGRVPLYNIIAAAPYIPVRNPDGSFAGPNAGDVNNSRNQVRVQETEDNLNRATSLIGSLYAEFKLLEGLTLRSQFGLNARYDYQDNISRAFVTTGRFGQQNTVISKRRTNSISTILTNTLNYSKSFGNHYFNATLVAEQQKDKTEVLTGDLSTDVTSEIPEVQNGISNSFTIPVKLVSYLGRLSYNYKEKYLIQGSIRRDKSSFFAPENSVGWFPGASIGWIASKEKFLENSDVINNLKFKASYGITGNNRLPNSGSRVNQFQPSVAPSFNFPIDEARQNGFTVVGANNRDLVWEQGINQNYGFELGLWNNKVTFAADYFNNRSDGLIVGEAQRPSAGIPGDGLTGVVLPKNVGDVEVEGLELTLGYNDYEGDFKWSFWGNVSRSESNVITLGSVTQQLRQASFNPPFSEQLSRLAPGEPIFHFYGLEFEGVYSDEQAIIDHLGADNLDSNSGQVFLPRPGDVRYRDVNGDGDIDEQDRFVIGDPNPDFTFAANIKANYKNFDLSMLITGVYGVDALNANIWFLQGQENVTNHSVDVLRRWQNPGDITDIPRFRFEGNNPNNFISTRYLQDASYARLRNITLGYSFPSDLLNDTFKGVLSKARLYLQGQNLVTLTEYSGLDPEIAPFYGANGLLQGTSIDRGEAPRPQTFIIGLQLEF</sequence>
<evidence type="ECO:0000256" key="8">
    <source>
        <dbReference type="SAM" id="SignalP"/>
    </source>
</evidence>
<comment type="caution">
    <text evidence="10">The sequence shown here is derived from an EMBL/GenBank/DDBJ whole genome shotgun (WGS) entry which is preliminary data.</text>
</comment>
<accession>A0A4V2JB12</accession>
<dbReference type="InterPro" id="IPR039426">
    <property type="entry name" value="TonB-dep_rcpt-like"/>
</dbReference>
<proteinExistence type="inferred from homology"/>
<dbReference type="InterPro" id="IPR023996">
    <property type="entry name" value="TonB-dep_OMP_SusC/RagA"/>
</dbReference>
<keyword evidence="11" id="KW-1185">Reference proteome</keyword>
<keyword evidence="8" id="KW-0732">Signal</keyword>
<dbReference type="SUPFAM" id="SSF49464">
    <property type="entry name" value="Carboxypeptidase regulatory domain-like"/>
    <property type="match status" value="1"/>
</dbReference>
<reference evidence="10 11" key="1">
    <citation type="journal article" date="2015" name="Int. J. Syst. Evol. Microbiol.">
        <title>Hyunsoonleella pacifica sp. nov., isolated from seawater of South Pacific Gyre.</title>
        <authorList>
            <person name="Gao X."/>
            <person name="Zhang Z."/>
            <person name="Dai X."/>
            <person name="Zhang X.H."/>
        </authorList>
    </citation>
    <scope>NUCLEOTIDE SEQUENCE [LARGE SCALE GENOMIC DNA]</scope>
    <source>
        <strain evidence="10 11">SW033</strain>
    </source>
</reference>
<evidence type="ECO:0000256" key="5">
    <source>
        <dbReference type="ARBA" id="ARBA00023136"/>
    </source>
</evidence>
<dbReference type="SUPFAM" id="SSF56935">
    <property type="entry name" value="Porins"/>
    <property type="match status" value="1"/>
</dbReference>
<dbReference type="Proteomes" id="UP000292372">
    <property type="component" value="Unassembled WGS sequence"/>
</dbReference>
<dbReference type="InterPro" id="IPR012910">
    <property type="entry name" value="Plug_dom"/>
</dbReference>
<evidence type="ECO:0000256" key="7">
    <source>
        <dbReference type="PROSITE-ProRule" id="PRU01360"/>
    </source>
</evidence>
<dbReference type="Gene3D" id="2.40.170.20">
    <property type="entry name" value="TonB-dependent receptor, beta-barrel domain"/>
    <property type="match status" value="1"/>
</dbReference>
<dbReference type="Pfam" id="PF13715">
    <property type="entry name" value="CarbopepD_reg_2"/>
    <property type="match status" value="1"/>
</dbReference>
<dbReference type="Pfam" id="PF07715">
    <property type="entry name" value="Plug"/>
    <property type="match status" value="1"/>
</dbReference>
<dbReference type="OrthoDB" id="9768177at2"/>